<feature type="transmembrane region" description="Helical" evidence="1">
    <location>
        <begin position="185"/>
        <end position="203"/>
    </location>
</feature>
<proteinExistence type="predicted"/>
<gene>
    <name evidence="2" type="ORF">PPERSA_09526</name>
</gene>
<dbReference type="AlphaFoldDB" id="A0A0V0QFL0"/>
<keyword evidence="1" id="KW-1133">Transmembrane helix</keyword>
<keyword evidence="3" id="KW-1185">Reference proteome</keyword>
<sequence>MDSQLKKRIIFIIFLAVLEITAVNYYNLSQRQFYVTNIQEKCVHDVNQLNDQTLEEKAKIAVQCRNDIMHQSRYKITSLAYEYSNFIKEKSINFEDLVEKYKKRIENENNTIEQKEVQEVQDQQENQFVDEEEAQQIKQTLMKNNTSVQNVQQIDKEKETYEAILKMILKAAGRSNNQVTLISQYLAGIFLIISIVVIFVIYYHQYINLKQIAVYGIFTCVGFLIKEYIHLAMLKDKFNYGINVFIYIMLSVLFYYSVYKVVERQDLKSNKQQKDD</sequence>
<dbReference type="EMBL" id="LDAU01000180">
    <property type="protein sequence ID" value="KRX00920.1"/>
    <property type="molecule type" value="Genomic_DNA"/>
</dbReference>
<dbReference type="InParanoid" id="A0A0V0QFL0"/>
<accession>A0A0V0QFL0</accession>
<evidence type="ECO:0000313" key="3">
    <source>
        <dbReference type="Proteomes" id="UP000054937"/>
    </source>
</evidence>
<comment type="caution">
    <text evidence="2">The sequence shown here is derived from an EMBL/GenBank/DDBJ whole genome shotgun (WGS) entry which is preliminary data.</text>
</comment>
<name>A0A0V0QFL0_PSEPJ</name>
<feature type="transmembrane region" description="Helical" evidence="1">
    <location>
        <begin position="240"/>
        <end position="259"/>
    </location>
</feature>
<protein>
    <recommendedName>
        <fullName evidence="4">Transmembrane protein</fullName>
    </recommendedName>
</protein>
<keyword evidence="1" id="KW-0472">Membrane</keyword>
<evidence type="ECO:0000313" key="2">
    <source>
        <dbReference type="EMBL" id="KRX00920.1"/>
    </source>
</evidence>
<keyword evidence="1" id="KW-0812">Transmembrane</keyword>
<evidence type="ECO:0008006" key="4">
    <source>
        <dbReference type="Google" id="ProtNLM"/>
    </source>
</evidence>
<reference evidence="2 3" key="1">
    <citation type="journal article" date="2015" name="Sci. Rep.">
        <title>Genome of the facultative scuticociliatosis pathogen Pseudocohnilembus persalinus provides insight into its virulence through horizontal gene transfer.</title>
        <authorList>
            <person name="Xiong J."/>
            <person name="Wang G."/>
            <person name="Cheng J."/>
            <person name="Tian M."/>
            <person name="Pan X."/>
            <person name="Warren A."/>
            <person name="Jiang C."/>
            <person name="Yuan D."/>
            <person name="Miao W."/>
        </authorList>
    </citation>
    <scope>NUCLEOTIDE SEQUENCE [LARGE SCALE GENOMIC DNA]</scope>
    <source>
        <strain evidence="2">36N120E</strain>
    </source>
</reference>
<dbReference type="Proteomes" id="UP000054937">
    <property type="component" value="Unassembled WGS sequence"/>
</dbReference>
<organism evidence="2 3">
    <name type="scientific">Pseudocohnilembus persalinus</name>
    <name type="common">Ciliate</name>
    <dbReference type="NCBI Taxonomy" id="266149"/>
    <lineage>
        <taxon>Eukaryota</taxon>
        <taxon>Sar</taxon>
        <taxon>Alveolata</taxon>
        <taxon>Ciliophora</taxon>
        <taxon>Intramacronucleata</taxon>
        <taxon>Oligohymenophorea</taxon>
        <taxon>Scuticociliatia</taxon>
        <taxon>Philasterida</taxon>
        <taxon>Pseudocohnilembidae</taxon>
        <taxon>Pseudocohnilembus</taxon>
    </lineage>
</organism>
<feature type="transmembrane region" description="Helical" evidence="1">
    <location>
        <begin position="212"/>
        <end position="234"/>
    </location>
</feature>
<evidence type="ECO:0000256" key="1">
    <source>
        <dbReference type="SAM" id="Phobius"/>
    </source>
</evidence>
<feature type="transmembrane region" description="Helical" evidence="1">
    <location>
        <begin position="9"/>
        <end position="28"/>
    </location>
</feature>